<evidence type="ECO:0000256" key="6">
    <source>
        <dbReference type="PROSITE-ProRule" id="PRU00339"/>
    </source>
</evidence>
<reference evidence="8 9" key="1">
    <citation type="submission" date="2021-03" db="EMBL/GenBank/DDBJ databases">
        <title>Metabolic Capacity of the Antarctic Cyanobacterium Phormidium pseudopriestleyi that Sustains Oxygenic Photosynthesis in the Presence of Hydrogen Sulfide.</title>
        <authorList>
            <person name="Lumian J.E."/>
            <person name="Jungblut A.D."/>
            <person name="Dillon M.L."/>
            <person name="Hawes I."/>
            <person name="Doran P.T."/>
            <person name="Mackey T.J."/>
            <person name="Dick G.J."/>
            <person name="Grettenberger C.L."/>
            <person name="Sumner D.Y."/>
        </authorList>
    </citation>
    <scope>NUCLEOTIDE SEQUENCE [LARGE SCALE GENOMIC DNA]</scope>
    <source>
        <strain evidence="8 9">FRX01</strain>
    </source>
</reference>
<dbReference type="PANTHER" id="PTHR46630">
    <property type="entry name" value="TETRATRICOPEPTIDE REPEAT PROTEIN 29"/>
    <property type="match status" value="1"/>
</dbReference>
<dbReference type="PROSITE" id="PS50005">
    <property type="entry name" value="TPR"/>
    <property type="match status" value="1"/>
</dbReference>
<evidence type="ECO:0000256" key="2">
    <source>
        <dbReference type="ARBA" id="ARBA00022490"/>
    </source>
</evidence>
<dbReference type="InterPro" id="IPR051476">
    <property type="entry name" value="Bac_ResReg_Asp_Phosphatase"/>
</dbReference>
<evidence type="ECO:0000256" key="5">
    <source>
        <dbReference type="ARBA" id="ARBA00038253"/>
    </source>
</evidence>
<keyword evidence="7" id="KW-0812">Transmembrane</keyword>
<keyword evidence="7" id="KW-1133">Transmembrane helix</keyword>
<dbReference type="Gene3D" id="1.25.40.10">
    <property type="entry name" value="Tetratricopeptide repeat domain"/>
    <property type="match status" value="2"/>
</dbReference>
<dbReference type="SUPFAM" id="SSF48452">
    <property type="entry name" value="TPR-like"/>
    <property type="match status" value="1"/>
</dbReference>
<evidence type="ECO:0000256" key="7">
    <source>
        <dbReference type="SAM" id="Phobius"/>
    </source>
</evidence>
<dbReference type="InterPro" id="IPR019734">
    <property type="entry name" value="TPR_rpt"/>
</dbReference>
<dbReference type="EMBL" id="JAFLQW010000240">
    <property type="protein sequence ID" value="MBO0349217.1"/>
    <property type="molecule type" value="Genomic_DNA"/>
</dbReference>
<evidence type="ECO:0000256" key="4">
    <source>
        <dbReference type="ARBA" id="ARBA00022803"/>
    </source>
</evidence>
<proteinExistence type="inferred from homology"/>
<comment type="subcellular location">
    <subcellularLocation>
        <location evidence="1">Cytoplasm</location>
    </subcellularLocation>
</comment>
<gene>
    <name evidence="8" type="ORF">J0895_08890</name>
</gene>
<comment type="similarity">
    <text evidence="5">Belongs to the Rap family.</text>
</comment>
<dbReference type="Pfam" id="PF13176">
    <property type="entry name" value="TPR_7"/>
    <property type="match status" value="1"/>
</dbReference>
<evidence type="ECO:0000256" key="3">
    <source>
        <dbReference type="ARBA" id="ARBA00022737"/>
    </source>
</evidence>
<dbReference type="Proteomes" id="UP000664844">
    <property type="component" value="Unassembled WGS sequence"/>
</dbReference>
<organism evidence="8 9">
    <name type="scientific">Phormidium pseudopriestleyi FRX01</name>
    <dbReference type="NCBI Taxonomy" id="1759528"/>
    <lineage>
        <taxon>Bacteria</taxon>
        <taxon>Bacillati</taxon>
        <taxon>Cyanobacteriota</taxon>
        <taxon>Cyanophyceae</taxon>
        <taxon>Oscillatoriophycideae</taxon>
        <taxon>Oscillatoriales</taxon>
        <taxon>Oscillatoriaceae</taxon>
        <taxon>Phormidium</taxon>
    </lineage>
</organism>
<dbReference type="PANTHER" id="PTHR46630:SF1">
    <property type="entry name" value="TETRATRICOPEPTIDE REPEAT PROTEIN 29"/>
    <property type="match status" value="1"/>
</dbReference>
<feature type="transmembrane region" description="Helical" evidence="7">
    <location>
        <begin position="25"/>
        <end position="45"/>
    </location>
</feature>
<evidence type="ECO:0000313" key="8">
    <source>
        <dbReference type="EMBL" id="MBO0349217.1"/>
    </source>
</evidence>
<evidence type="ECO:0000256" key="1">
    <source>
        <dbReference type="ARBA" id="ARBA00004496"/>
    </source>
</evidence>
<evidence type="ECO:0000313" key="9">
    <source>
        <dbReference type="Proteomes" id="UP000664844"/>
    </source>
</evidence>
<feature type="repeat" description="TPR" evidence="6">
    <location>
        <begin position="376"/>
        <end position="409"/>
    </location>
</feature>
<dbReference type="RefSeq" id="WP_207087749.1">
    <property type="nucleotide sequence ID" value="NZ_JAFLQW010000240.1"/>
</dbReference>
<keyword evidence="7" id="KW-0472">Membrane</keyword>
<accession>A0ABS3FQS1</accession>
<name>A0ABS3FQS1_9CYAN</name>
<keyword evidence="9" id="KW-1185">Reference proteome</keyword>
<keyword evidence="4 6" id="KW-0802">TPR repeat</keyword>
<keyword evidence="2" id="KW-0963">Cytoplasm</keyword>
<dbReference type="SMART" id="SM00028">
    <property type="entry name" value="TPR"/>
    <property type="match status" value="3"/>
</dbReference>
<protein>
    <submittedName>
        <fullName evidence="8">Tetratricopeptide repeat protein</fullName>
    </submittedName>
</protein>
<dbReference type="InterPro" id="IPR011990">
    <property type="entry name" value="TPR-like_helical_dom_sf"/>
</dbReference>
<sequence length="431" mass="49081">MKIITGVKCGGNRYPLGPTRLHRNLAHLGLFFWILSLTFFGFNALKVLGQPENSAPPLLPPNPLEVLIPDPLVPNPPKKNQSLTPEQLRELELGLNVLNAEASAELADGNNPEAFTIWYRELRLWRYFGPLPEVRALTRVGATAWEQAEITALQAIDARLKVIHQEYCLSPQGCELPLLQALVTGFETVRSRDLALTVYQQLLTDARTRNDASAEESILTNMGRLYLEKLDYVNAATPYQGLLSFAVQRRDRLQELSYLEQLAFIYTQANDSLGAIATRQRLVTLYSNPQDISKIPELTLAIAIDYQRLGQLQTAIATYEQSYTFAWTQQQFYIASGALERLAHLYTTLEKFDAALEVYEALLIVERRAYNLYGIMHTYDRIGQIHQQQNAYPQAIQAFQNGLEVARQLKYQEAYFTEQIDRLVRRSRPLF</sequence>
<comment type="caution">
    <text evidence="8">The sequence shown here is derived from an EMBL/GenBank/DDBJ whole genome shotgun (WGS) entry which is preliminary data.</text>
</comment>
<keyword evidence="3" id="KW-0677">Repeat</keyword>